<reference evidence="3" key="1">
    <citation type="submission" date="2023-08" db="EMBL/GenBank/DDBJ databases">
        <authorList>
            <person name="Audoor S."/>
            <person name="Bilcke G."/>
        </authorList>
    </citation>
    <scope>NUCLEOTIDE SEQUENCE</scope>
</reference>
<comment type="caution">
    <text evidence="3">The sequence shown here is derived from an EMBL/GenBank/DDBJ whole genome shotgun (WGS) entry which is preliminary data.</text>
</comment>
<evidence type="ECO:0000256" key="1">
    <source>
        <dbReference type="SAM" id="MobiDB-lite"/>
    </source>
</evidence>
<evidence type="ECO:0000313" key="3">
    <source>
        <dbReference type="EMBL" id="CAJ1962437.1"/>
    </source>
</evidence>
<protein>
    <recommendedName>
        <fullName evidence="2">ER-bound oxygenase mpaB/mpaB'/Rubber oxygenase catalytic domain-containing protein</fullName>
    </recommendedName>
</protein>
<dbReference type="Pfam" id="PF09995">
    <property type="entry name" value="MPAB_Lcp_cat"/>
    <property type="match status" value="1"/>
</dbReference>
<feature type="region of interest" description="Disordered" evidence="1">
    <location>
        <begin position="512"/>
        <end position="536"/>
    </location>
</feature>
<sequence>MCGPTKETQNDELDVPKKQMEDIREERLSELRSSYLSVLSAEQRPIEDGESDMTDEELEPYRMLGDAPMDTVLDLLRKEGHKLGAMDNFLELAYQANEMKMNDAKQITPSQEAMCTFLKTYEHLPSWVDKQQLQRGQDVFLAYSPAAALSLYYRSLVPGFAAPKINAVVQSTAYLTPPARPDQSLQRILDTGELLAACTGLGVDALLPRGIGWKMAIHVRVLHAKIRFALLQRQGKRTWDLAANGIPINQEDMSATLLAFSVNVLVGIDLISGSSLSDKEKLDYLALWRYIGWLLGIETRCDDHNPLANPRLSGEPSLEELPPLDPCGPPPRLQLGVLQGNKKQSLRNPIQRSFALLQSIVNHLGDPDETSVTIAHHLLKVTDRLPPKGKSKEELDQFYTNRLFYYRSYQCRRFIGDALADALELPFHPSPWTRRSIALSSSFSWFLFRCYTLMAMKVPFLRKWMVRFHGRGMMKFHQLWNKTYESKMTKLMEVRQSMAGILGLSTTSTTTAAATTVPKEETPTKSDNNSNKSSMCPFAMIAPPTQ</sequence>
<keyword evidence="4" id="KW-1185">Reference proteome</keyword>
<feature type="region of interest" description="Disordered" evidence="1">
    <location>
        <begin position="1"/>
        <end position="21"/>
    </location>
</feature>
<dbReference type="PANTHER" id="PTHR37539">
    <property type="entry name" value="SECRETED PROTEIN-RELATED"/>
    <property type="match status" value="1"/>
</dbReference>
<dbReference type="PANTHER" id="PTHR37539:SF1">
    <property type="entry name" value="ER-BOUND OXYGENASE MPAB_MPAB'_RUBBER OXYGENASE CATALYTIC DOMAIN-CONTAINING PROTEIN"/>
    <property type="match status" value="1"/>
</dbReference>
<dbReference type="InterPro" id="IPR037473">
    <property type="entry name" value="Lcp-like"/>
</dbReference>
<evidence type="ECO:0000259" key="2">
    <source>
        <dbReference type="Pfam" id="PF09995"/>
    </source>
</evidence>
<accession>A0AAD2JLT2</accession>
<dbReference type="AlphaFoldDB" id="A0AAD2JLT2"/>
<dbReference type="Proteomes" id="UP001295423">
    <property type="component" value="Unassembled WGS sequence"/>
</dbReference>
<dbReference type="GO" id="GO:0016491">
    <property type="term" value="F:oxidoreductase activity"/>
    <property type="evidence" value="ECO:0007669"/>
    <property type="project" value="InterPro"/>
</dbReference>
<feature type="domain" description="ER-bound oxygenase mpaB/mpaB'/Rubber oxygenase catalytic" evidence="2">
    <location>
        <begin position="168"/>
        <end position="298"/>
    </location>
</feature>
<dbReference type="EMBL" id="CAKOGP040002103">
    <property type="protein sequence ID" value="CAJ1962437.1"/>
    <property type="molecule type" value="Genomic_DNA"/>
</dbReference>
<organism evidence="3 4">
    <name type="scientific">Cylindrotheca closterium</name>
    <dbReference type="NCBI Taxonomy" id="2856"/>
    <lineage>
        <taxon>Eukaryota</taxon>
        <taxon>Sar</taxon>
        <taxon>Stramenopiles</taxon>
        <taxon>Ochrophyta</taxon>
        <taxon>Bacillariophyta</taxon>
        <taxon>Bacillariophyceae</taxon>
        <taxon>Bacillariophycidae</taxon>
        <taxon>Bacillariales</taxon>
        <taxon>Bacillariaceae</taxon>
        <taxon>Cylindrotheca</taxon>
    </lineage>
</organism>
<gene>
    <name evidence="3" type="ORF">CYCCA115_LOCUS19687</name>
</gene>
<proteinExistence type="predicted"/>
<name>A0AAD2JLT2_9STRA</name>
<evidence type="ECO:0000313" key="4">
    <source>
        <dbReference type="Proteomes" id="UP001295423"/>
    </source>
</evidence>
<dbReference type="InterPro" id="IPR018713">
    <property type="entry name" value="MPAB/Lcp_cat_dom"/>
</dbReference>